<keyword evidence="11" id="KW-1185">Reference proteome</keyword>
<reference evidence="10 11" key="1">
    <citation type="submission" date="2018-08" db="EMBL/GenBank/DDBJ databases">
        <title>Pallidiluteibacterium maritimus gen. nov., sp. nov., isolated from coastal sediment.</title>
        <authorList>
            <person name="Zhou L.Y."/>
        </authorList>
    </citation>
    <scope>NUCLEOTIDE SEQUENCE [LARGE SCALE GENOMIC DNA]</scope>
    <source>
        <strain evidence="10 11">XSD2</strain>
    </source>
</reference>
<name>A0A399SRD6_9BACT</name>
<proteinExistence type="predicted"/>
<dbReference type="Proteomes" id="UP000265926">
    <property type="component" value="Unassembled WGS sequence"/>
</dbReference>
<feature type="transmembrane region" description="Helical" evidence="9">
    <location>
        <begin position="142"/>
        <end position="162"/>
    </location>
</feature>
<evidence type="ECO:0000256" key="2">
    <source>
        <dbReference type="ARBA" id="ARBA00022475"/>
    </source>
</evidence>
<feature type="transmembrane region" description="Helical" evidence="9">
    <location>
        <begin position="34"/>
        <end position="56"/>
    </location>
</feature>
<evidence type="ECO:0000256" key="6">
    <source>
        <dbReference type="ARBA" id="ARBA00022847"/>
    </source>
</evidence>
<keyword evidence="2" id="KW-1003">Cell membrane</keyword>
<keyword evidence="7 9" id="KW-1133">Transmembrane helix</keyword>
<keyword evidence="1" id="KW-0813">Transport</keyword>
<evidence type="ECO:0000256" key="4">
    <source>
        <dbReference type="ARBA" id="ARBA00022597"/>
    </source>
</evidence>
<evidence type="ECO:0000256" key="3">
    <source>
        <dbReference type="ARBA" id="ARBA00022519"/>
    </source>
</evidence>
<evidence type="ECO:0000256" key="8">
    <source>
        <dbReference type="ARBA" id="ARBA00023136"/>
    </source>
</evidence>
<dbReference type="GO" id="GO:0016020">
    <property type="term" value="C:membrane"/>
    <property type="evidence" value="ECO:0007669"/>
    <property type="project" value="InterPro"/>
</dbReference>
<feature type="transmembrane region" description="Helical" evidence="9">
    <location>
        <begin position="317"/>
        <end position="334"/>
    </location>
</feature>
<dbReference type="GO" id="GO:0015153">
    <property type="term" value="F:rhamnose transmembrane transporter activity"/>
    <property type="evidence" value="ECO:0007669"/>
    <property type="project" value="InterPro"/>
</dbReference>
<accession>A0A399SRD6</accession>
<keyword evidence="4" id="KW-0762">Sugar transport</keyword>
<evidence type="ECO:0000256" key="5">
    <source>
        <dbReference type="ARBA" id="ARBA00022692"/>
    </source>
</evidence>
<dbReference type="InterPro" id="IPR004673">
    <property type="entry name" value="L-rhamnose-proton_sym_RhaT"/>
</dbReference>
<feature type="transmembrane region" description="Helical" evidence="9">
    <location>
        <begin position="245"/>
        <end position="266"/>
    </location>
</feature>
<keyword evidence="3" id="KW-0997">Cell inner membrane</keyword>
<feature type="transmembrane region" description="Helical" evidence="9">
    <location>
        <begin position="183"/>
        <end position="206"/>
    </location>
</feature>
<feature type="transmembrane region" description="Helical" evidence="9">
    <location>
        <begin position="286"/>
        <end position="305"/>
    </location>
</feature>
<organism evidence="10 11">
    <name type="scientific">Maribellus luteus</name>
    <dbReference type="NCBI Taxonomy" id="2305463"/>
    <lineage>
        <taxon>Bacteria</taxon>
        <taxon>Pseudomonadati</taxon>
        <taxon>Bacteroidota</taxon>
        <taxon>Bacteroidia</taxon>
        <taxon>Marinilabiliales</taxon>
        <taxon>Prolixibacteraceae</taxon>
        <taxon>Maribellus</taxon>
    </lineage>
</organism>
<feature type="transmembrane region" description="Helical" evidence="9">
    <location>
        <begin position="76"/>
        <end position="96"/>
    </location>
</feature>
<evidence type="ECO:0000256" key="1">
    <source>
        <dbReference type="ARBA" id="ARBA00022448"/>
    </source>
</evidence>
<dbReference type="OrthoDB" id="9790043at2"/>
<dbReference type="GO" id="GO:0015293">
    <property type="term" value="F:symporter activity"/>
    <property type="evidence" value="ECO:0007669"/>
    <property type="project" value="UniProtKB-KW"/>
</dbReference>
<dbReference type="EMBL" id="QWGR01000013">
    <property type="protein sequence ID" value="RIJ46636.1"/>
    <property type="molecule type" value="Genomic_DNA"/>
</dbReference>
<sequence>MHALLGIIFHSLGGMSSGSWYMPYDWVKKWRWEIYWITGGLFSWLIMPFIAVSLTIPDWTGILQAAEGSVIRNTYIMGLLWGIGGLTYGLAIRYLGMSLGNSVLLGITSVVGSLGLPILRNIPGVAELLPNGLSFTDLFSSPGGRIVLLGILILLAGIILSGRAGIMKDKDLAGEKVGINTEFKLATGLIIAIISGVLSAFFSFGIDAGKEMGVAARDLAVQANYPFLAAGEAGGPMTYLFENNIIFFVILWGGLTTNLIWSIALILKNKTGGDFVDKKAPLISNYLFCALAGTTWFLQFFFYGMGETKIGNGASSWTLHMATIILTANLWGFYRKEWKGVSKNTYRTILLGIGTILLSVIVIGVAKWLYPELNALG</sequence>
<evidence type="ECO:0000313" key="10">
    <source>
        <dbReference type="EMBL" id="RIJ46636.1"/>
    </source>
</evidence>
<feature type="transmembrane region" description="Helical" evidence="9">
    <location>
        <begin position="6"/>
        <end position="22"/>
    </location>
</feature>
<protein>
    <submittedName>
        <fullName evidence="10">Rhamnose/proton symporter RhaT</fullName>
    </submittedName>
</protein>
<evidence type="ECO:0000256" key="9">
    <source>
        <dbReference type="SAM" id="Phobius"/>
    </source>
</evidence>
<dbReference type="RefSeq" id="WP_119439444.1">
    <property type="nucleotide sequence ID" value="NZ_QWGR01000013.1"/>
</dbReference>
<keyword evidence="8 9" id="KW-0472">Membrane</keyword>
<dbReference type="Pfam" id="PF06379">
    <property type="entry name" value="RhaT"/>
    <property type="match status" value="1"/>
</dbReference>
<feature type="transmembrane region" description="Helical" evidence="9">
    <location>
        <begin position="103"/>
        <end position="122"/>
    </location>
</feature>
<feature type="transmembrane region" description="Helical" evidence="9">
    <location>
        <begin position="346"/>
        <end position="370"/>
    </location>
</feature>
<gene>
    <name evidence="10" type="ORF">D1614_18395</name>
</gene>
<dbReference type="AlphaFoldDB" id="A0A399SRD6"/>
<evidence type="ECO:0000256" key="7">
    <source>
        <dbReference type="ARBA" id="ARBA00022989"/>
    </source>
</evidence>
<comment type="caution">
    <text evidence="10">The sequence shown here is derived from an EMBL/GenBank/DDBJ whole genome shotgun (WGS) entry which is preliminary data.</text>
</comment>
<evidence type="ECO:0000313" key="11">
    <source>
        <dbReference type="Proteomes" id="UP000265926"/>
    </source>
</evidence>
<keyword evidence="6" id="KW-0769">Symport</keyword>
<keyword evidence="5 9" id="KW-0812">Transmembrane</keyword>